<evidence type="ECO:0000256" key="3">
    <source>
        <dbReference type="ARBA" id="ARBA00022771"/>
    </source>
</evidence>
<dbReference type="PROSITE" id="PS50135">
    <property type="entry name" value="ZF_ZZ_2"/>
    <property type="match status" value="1"/>
</dbReference>
<proteinExistence type="inferred from homology"/>
<dbReference type="Pfam" id="PF05605">
    <property type="entry name" value="zf-Di19"/>
    <property type="match status" value="1"/>
</dbReference>
<sequence>LDGVVVGCLRVGFVDSRSIVHVGQSRAHGQNRVGRIAKYSPLYLRIRLRVNCVRNYIFIMFHLEAATILTTMLCRGCSKQSYSGHHFTCLICFDYSLCEDCHSKKHISMFHTNSHSMQCVGLQTADNQLSLACPFCSEQGFFWDGLVSHIQSDHNGETAEALCPLCVAQSASVNFLKYDELLVHMNYTHEFGTFTPQREGPIIQYINQHVNPATGIPIFFGTRNDSVMFSYQFSADLPYDRRGYIFTEGKDPRNRG</sequence>
<comment type="similarity">
    <text evidence="1">Belongs to the KCMF1 family.</text>
</comment>
<evidence type="ECO:0000259" key="6">
    <source>
        <dbReference type="PROSITE" id="PS50135"/>
    </source>
</evidence>
<dbReference type="InterPro" id="IPR000433">
    <property type="entry name" value="Znf_ZZ"/>
</dbReference>
<evidence type="ECO:0000256" key="2">
    <source>
        <dbReference type="ARBA" id="ARBA00022723"/>
    </source>
</evidence>
<name>A0A0V0UG72_9BILA</name>
<dbReference type="AlphaFoldDB" id="A0A0V0UG72"/>
<keyword evidence="2" id="KW-0479">Metal-binding</keyword>
<dbReference type="Proteomes" id="UP000055048">
    <property type="component" value="Unassembled WGS sequence"/>
</dbReference>
<evidence type="ECO:0000313" key="7">
    <source>
        <dbReference type="EMBL" id="KRX50256.1"/>
    </source>
</evidence>
<feature type="domain" description="ZZ-type" evidence="6">
    <location>
        <begin position="69"/>
        <end position="125"/>
    </location>
</feature>
<gene>
    <name evidence="7" type="primary">Kcmf1</name>
    <name evidence="7" type="ORF">T05_16175</name>
</gene>
<evidence type="ECO:0000256" key="4">
    <source>
        <dbReference type="ARBA" id="ARBA00022833"/>
    </source>
</evidence>
<dbReference type="Gene3D" id="3.30.60.90">
    <property type="match status" value="1"/>
</dbReference>
<evidence type="ECO:0000256" key="1">
    <source>
        <dbReference type="ARBA" id="ARBA00010938"/>
    </source>
</evidence>
<organism evidence="7 8">
    <name type="scientific">Trichinella murrelli</name>
    <dbReference type="NCBI Taxonomy" id="144512"/>
    <lineage>
        <taxon>Eukaryota</taxon>
        <taxon>Metazoa</taxon>
        <taxon>Ecdysozoa</taxon>
        <taxon>Nematoda</taxon>
        <taxon>Enoplea</taxon>
        <taxon>Dorylaimia</taxon>
        <taxon>Trichinellida</taxon>
        <taxon>Trichinellidae</taxon>
        <taxon>Trichinella</taxon>
    </lineage>
</organism>
<dbReference type="PROSITE" id="PS01357">
    <property type="entry name" value="ZF_ZZ_1"/>
    <property type="match status" value="1"/>
</dbReference>
<feature type="non-terminal residue" evidence="7">
    <location>
        <position position="1"/>
    </location>
</feature>
<dbReference type="InterPro" id="IPR043145">
    <property type="entry name" value="Znf_ZZ_sf"/>
</dbReference>
<accession>A0A0V0UG72</accession>
<protein>
    <submittedName>
        <fullName evidence="7">E3 ubiquitin-protein ligase KCMF1</fullName>
    </submittedName>
</protein>
<dbReference type="OrthoDB" id="5917709at2759"/>
<reference evidence="7 8" key="1">
    <citation type="submission" date="2015-01" db="EMBL/GenBank/DDBJ databases">
        <title>Evolution of Trichinella species and genotypes.</title>
        <authorList>
            <person name="Korhonen P.K."/>
            <person name="Edoardo P."/>
            <person name="Giuseppe L.R."/>
            <person name="Gasser R.B."/>
        </authorList>
    </citation>
    <scope>NUCLEOTIDE SEQUENCE [LARGE SCALE GENOMIC DNA]</scope>
    <source>
        <strain evidence="7">ISS417</strain>
    </source>
</reference>
<dbReference type="SUPFAM" id="SSF57850">
    <property type="entry name" value="RING/U-box"/>
    <property type="match status" value="1"/>
</dbReference>
<dbReference type="EMBL" id="JYDJ01000008">
    <property type="protein sequence ID" value="KRX50256.1"/>
    <property type="molecule type" value="Genomic_DNA"/>
</dbReference>
<dbReference type="InterPro" id="IPR008598">
    <property type="entry name" value="Di19_Zn-bd"/>
</dbReference>
<comment type="caution">
    <text evidence="7">The sequence shown here is derived from an EMBL/GenBank/DDBJ whole genome shotgun (WGS) entry which is preliminary data.</text>
</comment>
<evidence type="ECO:0000256" key="5">
    <source>
        <dbReference type="PROSITE-ProRule" id="PRU00228"/>
    </source>
</evidence>
<keyword evidence="3 5" id="KW-0863">Zinc-finger</keyword>
<keyword evidence="8" id="KW-1185">Reference proteome</keyword>
<keyword evidence="4" id="KW-0862">Zinc</keyword>
<dbReference type="GO" id="GO:0008270">
    <property type="term" value="F:zinc ion binding"/>
    <property type="evidence" value="ECO:0007669"/>
    <property type="project" value="UniProtKB-KW"/>
</dbReference>
<evidence type="ECO:0000313" key="8">
    <source>
        <dbReference type="Proteomes" id="UP000055048"/>
    </source>
</evidence>